<organism evidence="7 8">
    <name type="scientific">Setaria viridis</name>
    <name type="common">Green bristlegrass</name>
    <name type="synonym">Setaria italica subsp. viridis</name>
    <dbReference type="NCBI Taxonomy" id="4556"/>
    <lineage>
        <taxon>Eukaryota</taxon>
        <taxon>Viridiplantae</taxon>
        <taxon>Streptophyta</taxon>
        <taxon>Embryophyta</taxon>
        <taxon>Tracheophyta</taxon>
        <taxon>Spermatophyta</taxon>
        <taxon>Magnoliopsida</taxon>
        <taxon>Liliopsida</taxon>
        <taxon>Poales</taxon>
        <taxon>Poaceae</taxon>
        <taxon>PACMAD clade</taxon>
        <taxon>Panicoideae</taxon>
        <taxon>Panicodae</taxon>
        <taxon>Paniceae</taxon>
        <taxon>Cenchrinae</taxon>
        <taxon>Setaria</taxon>
    </lineage>
</organism>
<sequence>MMKEARMRIMLELLFVSKSGWLTIEKFMVLRPNKDSDVSILPSSIFLAIINLETSRVTRRVADMEAAEETPSGGGDDEKVKYPVGFRFKPTLQELVEFYLLPKLLDNPTVPNDAVIEADAYECDPEILTKRYEARGADENWYFLSPRSRRYPGGDRPTRRTADNRGRWKPSTGQSKPGKDAAAGHSKAKKVLKKNLSVGAYEFTENTLAYYVGDPRNETKTKWLMHELTVPDPEKEKDLDSPTAEKPRDHMLLNKYVMCRIYKSPLKKWKELENEEGGTSSASACDEEVPTSSQSGPAPEGSGEASALTPLSSKCAGKRPAAEQPTSEQANAPNKRASQHTMRAPPVGVGAAGYYDYRSVPAQLPPLMQWPPAIYSSMQGPVKMQRRPPLMNAHNGQPPVQGPPVLKLYPPHRAAATVPNSLGRTVMMRPPNLAAGPPVRPPSFPRPPPPQQQQMEDMMMRQQRVYAQLLAEMKLQKAPQERAPCAGQQQIMPAASTQPACFDEGANHPAGTKVMVPCTQFPAPHNFYPCSGVQQKLQQSSPAIPAASVPPGDPAPAADDAPGNKLPMQGDANEGSGNGDCSDYRKQPFADFAAGLAAAKNF</sequence>
<dbReference type="PROSITE" id="PS51005">
    <property type="entry name" value="NAC"/>
    <property type="match status" value="1"/>
</dbReference>
<dbReference type="Gene3D" id="2.170.150.80">
    <property type="entry name" value="NAC domain"/>
    <property type="match status" value="1"/>
</dbReference>
<reference evidence="7" key="1">
    <citation type="submission" date="2019-03" db="EMBL/GenBank/DDBJ databases">
        <title>WGS assembly of Setaria viridis.</title>
        <authorList>
            <person name="Huang P."/>
            <person name="Jenkins J."/>
            <person name="Grimwood J."/>
            <person name="Barry K."/>
            <person name="Healey A."/>
            <person name="Mamidi S."/>
            <person name="Sreedasyam A."/>
            <person name="Shu S."/>
            <person name="Feldman M."/>
            <person name="Wu J."/>
            <person name="Yu Y."/>
            <person name="Chen C."/>
            <person name="Johnson J."/>
            <person name="Rokhsar D."/>
            <person name="Baxter I."/>
            <person name="Schmutz J."/>
            <person name="Brutnell T."/>
            <person name="Kellogg E."/>
        </authorList>
    </citation>
    <scope>NUCLEOTIDE SEQUENCE [LARGE SCALE GENOMIC DNA]</scope>
</reference>
<feature type="region of interest" description="Disordered" evidence="5">
    <location>
        <begin position="273"/>
        <end position="345"/>
    </location>
</feature>
<keyword evidence="2" id="KW-0238">DNA-binding</keyword>
<dbReference type="EMBL" id="CM016558">
    <property type="protein sequence ID" value="TKW05911.1"/>
    <property type="molecule type" value="Genomic_DNA"/>
</dbReference>
<evidence type="ECO:0000256" key="3">
    <source>
        <dbReference type="ARBA" id="ARBA00023163"/>
    </source>
</evidence>
<keyword evidence="4" id="KW-0539">Nucleus</keyword>
<feature type="compositionally biased region" description="Basic and acidic residues" evidence="5">
    <location>
        <begin position="152"/>
        <end position="166"/>
    </location>
</feature>
<protein>
    <recommendedName>
        <fullName evidence="6">NAC domain-containing protein</fullName>
    </recommendedName>
</protein>
<feature type="domain" description="NAC" evidence="6">
    <location>
        <begin position="82"/>
        <end position="264"/>
    </location>
</feature>
<keyword evidence="8" id="KW-1185">Reference proteome</keyword>
<dbReference type="Pfam" id="PF02365">
    <property type="entry name" value="NAM"/>
    <property type="match status" value="1"/>
</dbReference>
<keyword evidence="3" id="KW-0804">Transcription</keyword>
<feature type="region of interest" description="Disordered" evidence="5">
    <location>
        <begin position="147"/>
        <end position="188"/>
    </location>
</feature>
<dbReference type="PANTHER" id="PTHR31719">
    <property type="entry name" value="NAC TRANSCRIPTION FACTOR 56"/>
    <property type="match status" value="1"/>
</dbReference>
<evidence type="ECO:0000259" key="6">
    <source>
        <dbReference type="PROSITE" id="PS51005"/>
    </source>
</evidence>
<keyword evidence="1" id="KW-0805">Transcription regulation</keyword>
<feature type="compositionally biased region" description="Low complexity" evidence="5">
    <location>
        <begin position="540"/>
        <end position="561"/>
    </location>
</feature>
<dbReference type="InterPro" id="IPR036093">
    <property type="entry name" value="NAC_dom_sf"/>
</dbReference>
<accession>A0A4U6TT87</accession>
<dbReference type="OMA" id="GANEGSC"/>
<evidence type="ECO:0000313" key="7">
    <source>
        <dbReference type="EMBL" id="TKW05911.1"/>
    </source>
</evidence>
<dbReference type="Gramene" id="TKW05911">
    <property type="protein sequence ID" value="TKW05911"/>
    <property type="gene ID" value="SEVIR_7G207100v2"/>
</dbReference>
<dbReference type="Proteomes" id="UP000298652">
    <property type="component" value="Chromosome 7"/>
</dbReference>
<feature type="region of interest" description="Disordered" evidence="5">
    <location>
        <begin position="539"/>
        <end position="584"/>
    </location>
</feature>
<dbReference type="InterPro" id="IPR003441">
    <property type="entry name" value="NAC-dom"/>
</dbReference>
<evidence type="ECO:0000256" key="1">
    <source>
        <dbReference type="ARBA" id="ARBA00023015"/>
    </source>
</evidence>
<evidence type="ECO:0000313" key="8">
    <source>
        <dbReference type="Proteomes" id="UP000298652"/>
    </source>
</evidence>
<dbReference type="AlphaFoldDB" id="A0A4U6TT87"/>
<evidence type="ECO:0000256" key="5">
    <source>
        <dbReference type="SAM" id="MobiDB-lite"/>
    </source>
</evidence>
<dbReference type="GO" id="GO:0003677">
    <property type="term" value="F:DNA binding"/>
    <property type="evidence" value="ECO:0007669"/>
    <property type="project" value="UniProtKB-KW"/>
</dbReference>
<gene>
    <name evidence="7" type="ORF">SEVIR_7G207100v2</name>
</gene>
<evidence type="ECO:0000256" key="4">
    <source>
        <dbReference type="ARBA" id="ARBA00023242"/>
    </source>
</evidence>
<proteinExistence type="predicted"/>
<dbReference type="GO" id="GO:0006355">
    <property type="term" value="P:regulation of DNA-templated transcription"/>
    <property type="evidence" value="ECO:0007669"/>
    <property type="project" value="InterPro"/>
</dbReference>
<name>A0A4U6TT87_SETVI</name>
<dbReference type="SUPFAM" id="SSF101941">
    <property type="entry name" value="NAC domain"/>
    <property type="match status" value="1"/>
</dbReference>
<evidence type="ECO:0000256" key="2">
    <source>
        <dbReference type="ARBA" id="ARBA00023125"/>
    </source>
</evidence>
<dbReference type="PANTHER" id="PTHR31719:SF243">
    <property type="entry name" value="NAC DOMAIN-CONTAINING PROTEIN"/>
    <property type="match status" value="1"/>
</dbReference>